<evidence type="ECO:0000313" key="2">
    <source>
        <dbReference type="Proteomes" id="UP000054350"/>
    </source>
</evidence>
<dbReference type="AlphaFoldDB" id="A0A0L0SCP1"/>
<organism evidence="1 2">
    <name type="scientific">Allomyces macrogynus (strain ATCC 38327)</name>
    <name type="common">Allomyces javanicus var. macrogynus</name>
    <dbReference type="NCBI Taxonomy" id="578462"/>
    <lineage>
        <taxon>Eukaryota</taxon>
        <taxon>Fungi</taxon>
        <taxon>Fungi incertae sedis</taxon>
        <taxon>Blastocladiomycota</taxon>
        <taxon>Blastocladiomycetes</taxon>
        <taxon>Blastocladiales</taxon>
        <taxon>Blastocladiaceae</taxon>
        <taxon>Allomyces</taxon>
    </lineage>
</organism>
<keyword evidence="2" id="KW-1185">Reference proteome</keyword>
<dbReference type="EMBL" id="GG745335">
    <property type="protein sequence ID" value="KNE60207.1"/>
    <property type="molecule type" value="Genomic_DNA"/>
</dbReference>
<gene>
    <name evidence="1" type="ORF">AMAG_18484</name>
</gene>
<accession>A0A0L0SCP1</accession>
<evidence type="ECO:0000313" key="1">
    <source>
        <dbReference type="EMBL" id="KNE60207.1"/>
    </source>
</evidence>
<reference evidence="1 2" key="1">
    <citation type="submission" date="2009-11" db="EMBL/GenBank/DDBJ databases">
        <title>Annotation of Allomyces macrogynus ATCC 38327.</title>
        <authorList>
            <consortium name="The Broad Institute Genome Sequencing Platform"/>
            <person name="Russ C."/>
            <person name="Cuomo C."/>
            <person name="Burger G."/>
            <person name="Gray M.W."/>
            <person name="Holland P.W.H."/>
            <person name="King N."/>
            <person name="Lang F.B.F."/>
            <person name="Roger A.J."/>
            <person name="Ruiz-Trillo I."/>
            <person name="Young S.K."/>
            <person name="Zeng Q."/>
            <person name="Gargeya S."/>
            <person name="Fitzgerald M."/>
            <person name="Haas B."/>
            <person name="Abouelleil A."/>
            <person name="Alvarado L."/>
            <person name="Arachchi H.M."/>
            <person name="Berlin A."/>
            <person name="Chapman S.B."/>
            <person name="Gearin G."/>
            <person name="Goldberg J."/>
            <person name="Griggs A."/>
            <person name="Gujja S."/>
            <person name="Hansen M."/>
            <person name="Heiman D."/>
            <person name="Howarth C."/>
            <person name="Larimer J."/>
            <person name="Lui A."/>
            <person name="MacDonald P.J.P."/>
            <person name="McCowen C."/>
            <person name="Montmayeur A."/>
            <person name="Murphy C."/>
            <person name="Neiman D."/>
            <person name="Pearson M."/>
            <person name="Priest M."/>
            <person name="Roberts A."/>
            <person name="Saif S."/>
            <person name="Shea T."/>
            <person name="Sisk P."/>
            <person name="Stolte C."/>
            <person name="Sykes S."/>
            <person name="Wortman J."/>
            <person name="Nusbaum C."/>
            <person name="Birren B."/>
        </authorList>
    </citation>
    <scope>NUCLEOTIDE SEQUENCE [LARGE SCALE GENOMIC DNA]</scope>
    <source>
        <strain evidence="1 2">ATCC 38327</strain>
    </source>
</reference>
<sequence length="61" mass="6709">MTTQPPALVFTALPPELRDAIALRLADPVDWLTLAKTCCTLAKQFLGPAPDCTFPARWPEK</sequence>
<dbReference type="Proteomes" id="UP000054350">
    <property type="component" value="Unassembled WGS sequence"/>
</dbReference>
<protein>
    <submittedName>
        <fullName evidence="1">Uncharacterized protein</fullName>
    </submittedName>
</protein>
<dbReference type="VEuPathDB" id="FungiDB:AMAG_18484"/>
<name>A0A0L0SCP1_ALLM3</name>
<reference evidence="2" key="2">
    <citation type="submission" date="2009-11" db="EMBL/GenBank/DDBJ databases">
        <title>The Genome Sequence of Allomyces macrogynus strain ATCC 38327.</title>
        <authorList>
            <consortium name="The Broad Institute Genome Sequencing Platform"/>
            <person name="Russ C."/>
            <person name="Cuomo C."/>
            <person name="Shea T."/>
            <person name="Young S.K."/>
            <person name="Zeng Q."/>
            <person name="Koehrsen M."/>
            <person name="Haas B."/>
            <person name="Borodovsky M."/>
            <person name="Guigo R."/>
            <person name="Alvarado L."/>
            <person name="Berlin A."/>
            <person name="Borenstein D."/>
            <person name="Chen Z."/>
            <person name="Engels R."/>
            <person name="Freedman E."/>
            <person name="Gellesch M."/>
            <person name="Goldberg J."/>
            <person name="Griggs A."/>
            <person name="Gujja S."/>
            <person name="Heiman D."/>
            <person name="Hepburn T."/>
            <person name="Howarth C."/>
            <person name="Jen D."/>
            <person name="Larson L."/>
            <person name="Lewis B."/>
            <person name="Mehta T."/>
            <person name="Park D."/>
            <person name="Pearson M."/>
            <person name="Roberts A."/>
            <person name="Saif S."/>
            <person name="Shenoy N."/>
            <person name="Sisk P."/>
            <person name="Stolte C."/>
            <person name="Sykes S."/>
            <person name="Walk T."/>
            <person name="White J."/>
            <person name="Yandava C."/>
            <person name="Burger G."/>
            <person name="Gray M.W."/>
            <person name="Holland P.W.H."/>
            <person name="King N."/>
            <person name="Lang F.B.F."/>
            <person name="Roger A.J."/>
            <person name="Ruiz-Trillo I."/>
            <person name="Lander E."/>
            <person name="Nusbaum C."/>
        </authorList>
    </citation>
    <scope>NUCLEOTIDE SEQUENCE [LARGE SCALE GENOMIC DNA]</scope>
    <source>
        <strain evidence="2">ATCC 38327</strain>
    </source>
</reference>
<proteinExistence type="predicted"/>